<dbReference type="EMBL" id="JACIGO010000001">
    <property type="protein sequence ID" value="MBB4288100.1"/>
    <property type="molecule type" value="Genomic_DNA"/>
</dbReference>
<accession>A0AAE2STB5</accession>
<evidence type="ECO:0000256" key="9">
    <source>
        <dbReference type="ARBA" id="ARBA00048173"/>
    </source>
</evidence>
<keyword evidence="4" id="KW-0479">Metal-binding</keyword>
<evidence type="ECO:0000256" key="2">
    <source>
        <dbReference type="ARBA" id="ARBA00022679"/>
    </source>
</evidence>
<dbReference type="PROSITE" id="PS50878">
    <property type="entry name" value="RT_POL"/>
    <property type="match status" value="1"/>
</dbReference>
<dbReference type="GO" id="GO:0003964">
    <property type="term" value="F:RNA-directed DNA polymerase activity"/>
    <property type="evidence" value="ECO:0007669"/>
    <property type="project" value="UniProtKB-KW"/>
</dbReference>
<dbReference type="Gene3D" id="3.30.70.270">
    <property type="match status" value="1"/>
</dbReference>
<dbReference type="PRINTS" id="PR00866">
    <property type="entry name" value="RNADNAPOLMS"/>
</dbReference>
<evidence type="ECO:0000256" key="7">
    <source>
        <dbReference type="ARBA" id="ARBA00023118"/>
    </source>
</evidence>
<evidence type="ECO:0000313" key="11">
    <source>
        <dbReference type="EMBL" id="MBB4288100.1"/>
    </source>
</evidence>
<sequence length="342" mass="39836">MLNFRFSKEYVQLDLFDDFGNEDRGAVVQQYIKCISDNKAKPILDTQHLSKLVGYTEQFLFSVSASPLHFYREYKIAKKNGGVRTLNEPLPTLKAVQKFIAGEILNDVEPHKVAKAFRKNHTLRGNAVIHRRRPFMLKIDIKDFFSNITEHAIYTMFFEIGYTRQVSRLLTGLCTLNNGLPQGAPTSPMLSNLVMREFDHTVFEHCVQNDIFYTRYADDMAFSASDDRVKSLIPFIRSELKKYGLEINQKKTSYSGPGARKYVTGIVVNERLNVLRIDRKNIRQEMYYIRKFGINGHLRKTNNSSPNYVDRLMGRLNFAFFVTKEPHFLEDMRYLKELKKVL</sequence>
<evidence type="ECO:0000256" key="4">
    <source>
        <dbReference type="ARBA" id="ARBA00022723"/>
    </source>
</evidence>
<evidence type="ECO:0000256" key="8">
    <source>
        <dbReference type="ARBA" id="ARBA00034120"/>
    </source>
</evidence>
<name>A0AAE2STB5_RHILE</name>
<comment type="catalytic activity">
    <reaction evidence="9">
        <text>DNA(n) + a 2'-deoxyribonucleoside 5'-triphosphate = DNA(n+1) + diphosphate</text>
        <dbReference type="Rhea" id="RHEA:22508"/>
        <dbReference type="Rhea" id="RHEA-COMP:17339"/>
        <dbReference type="Rhea" id="RHEA-COMP:17340"/>
        <dbReference type="ChEBI" id="CHEBI:33019"/>
        <dbReference type="ChEBI" id="CHEBI:61560"/>
        <dbReference type="ChEBI" id="CHEBI:173112"/>
        <dbReference type="EC" id="2.7.7.49"/>
    </reaction>
</comment>
<dbReference type="InterPro" id="IPR000123">
    <property type="entry name" value="Reverse_transcriptase_msDNA"/>
</dbReference>
<proteinExistence type="inferred from homology"/>
<protein>
    <recommendedName>
        <fullName evidence="1">RNA-directed DNA polymerase</fullName>
        <ecNumber evidence="1">2.7.7.49</ecNumber>
    </recommendedName>
</protein>
<comment type="similarity">
    <text evidence="8">Belongs to the bacterial reverse transcriptase family.</text>
</comment>
<dbReference type="GO" id="GO:0003723">
    <property type="term" value="F:RNA binding"/>
    <property type="evidence" value="ECO:0007669"/>
    <property type="project" value="InterPro"/>
</dbReference>
<comment type="caution">
    <text evidence="11">The sequence shown here is derived from an EMBL/GenBank/DDBJ whole genome shotgun (WGS) entry which is preliminary data.</text>
</comment>
<evidence type="ECO:0000256" key="3">
    <source>
        <dbReference type="ARBA" id="ARBA00022695"/>
    </source>
</evidence>
<keyword evidence="5" id="KW-0460">Magnesium</keyword>
<keyword evidence="3 11" id="KW-0548">Nucleotidyltransferase</keyword>
<dbReference type="InterPro" id="IPR000477">
    <property type="entry name" value="RT_dom"/>
</dbReference>
<dbReference type="EC" id="2.7.7.49" evidence="1"/>
<dbReference type="RefSeq" id="WP_183605402.1">
    <property type="nucleotide sequence ID" value="NZ_JACHAZ010000002.1"/>
</dbReference>
<dbReference type="InterPro" id="IPR043502">
    <property type="entry name" value="DNA/RNA_pol_sf"/>
</dbReference>
<gene>
    <name evidence="11" type="ORF">GGE16_000116</name>
</gene>
<dbReference type="Proteomes" id="UP000538507">
    <property type="component" value="Unassembled WGS sequence"/>
</dbReference>
<evidence type="ECO:0000259" key="10">
    <source>
        <dbReference type="PROSITE" id="PS50878"/>
    </source>
</evidence>
<feature type="domain" description="Reverse transcriptase" evidence="10">
    <location>
        <begin position="57"/>
        <end position="268"/>
    </location>
</feature>
<dbReference type="InterPro" id="IPR051083">
    <property type="entry name" value="GrpII_Intron_Splice-Mob/Def"/>
</dbReference>
<evidence type="ECO:0000256" key="1">
    <source>
        <dbReference type="ARBA" id="ARBA00012493"/>
    </source>
</evidence>
<dbReference type="AlphaFoldDB" id="A0AAE2STB5"/>
<keyword evidence="6 11" id="KW-0695">RNA-directed DNA polymerase</keyword>
<dbReference type="Pfam" id="PF00078">
    <property type="entry name" value="RVT_1"/>
    <property type="match status" value="1"/>
</dbReference>
<keyword evidence="7" id="KW-0051">Antiviral defense</keyword>
<dbReference type="GO" id="GO:0046872">
    <property type="term" value="F:metal ion binding"/>
    <property type="evidence" value="ECO:0007669"/>
    <property type="project" value="UniProtKB-KW"/>
</dbReference>
<reference evidence="11 12" key="1">
    <citation type="submission" date="2020-08" db="EMBL/GenBank/DDBJ databases">
        <title>Genomic Encyclopedia of Type Strains, Phase IV (KMG-V): Genome sequencing to study the core and pangenomes of soil and plant-associated prokaryotes.</title>
        <authorList>
            <person name="Whitman W."/>
        </authorList>
    </citation>
    <scope>NUCLEOTIDE SEQUENCE [LARGE SCALE GENOMIC DNA]</scope>
    <source>
        <strain evidence="11 12">SEMIA 415</strain>
    </source>
</reference>
<dbReference type="CDD" id="cd03487">
    <property type="entry name" value="RT_Bac_retron_II"/>
    <property type="match status" value="1"/>
</dbReference>
<evidence type="ECO:0000256" key="5">
    <source>
        <dbReference type="ARBA" id="ARBA00022842"/>
    </source>
</evidence>
<dbReference type="PANTHER" id="PTHR34047">
    <property type="entry name" value="NUCLEAR INTRON MATURASE 1, MITOCHONDRIAL-RELATED"/>
    <property type="match status" value="1"/>
</dbReference>
<dbReference type="InterPro" id="IPR043128">
    <property type="entry name" value="Rev_trsase/Diguanyl_cyclase"/>
</dbReference>
<keyword evidence="2 11" id="KW-0808">Transferase</keyword>
<evidence type="ECO:0000256" key="6">
    <source>
        <dbReference type="ARBA" id="ARBA00022918"/>
    </source>
</evidence>
<dbReference type="GO" id="GO:0051607">
    <property type="term" value="P:defense response to virus"/>
    <property type="evidence" value="ECO:0007669"/>
    <property type="project" value="UniProtKB-KW"/>
</dbReference>
<dbReference type="SUPFAM" id="SSF56672">
    <property type="entry name" value="DNA/RNA polymerases"/>
    <property type="match status" value="1"/>
</dbReference>
<organism evidence="11 12">
    <name type="scientific">Rhizobium leguminosarum</name>
    <dbReference type="NCBI Taxonomy" id="384"/>
    <lineage>
        <taxon>Bacteria</taxon>
        <taxon>Pseudomonadati</taxon>
        <taxon>Pseudomonadota</taxon>
        <taxon>Alphaproteobacteria</taxon>
        <taxon>Hyphomicrobiales</taxon>
        <taxon>Rhizobiaceae</taxon>
        <taxon>Rhizobium/Agrobacterium group</taxon>
        <taxon>Rhizobium</taxon>
    </lineage>
</organism>
<dbReference type="PANTHER" id="PTHR34047:SF7">
    <property type="entry name" value="RNA-DIRECTED DNA POLYMERASE"/>
    <property type="match status" value="1"/>
</dbReference>
<evidence type="ECO:0000313" key="12">
    <source>
        <dbReference type="Proteomes" id="UP000538507"/>
    </source>
</evidence>